<dbReference type="KEGG" id="mmag:MMAD_28260"/>
<dbReference type="InterPro" id="IPR036514">
    <property type="entry name" value="SGNH_hydro_sf"/>
</dbReference>
<sequence>MGTSHLVRALALVVVAAVAWSTAWAIWSATATASDRDEPTYLVAIGDSYPAGYRPNGAGPGSTSHDAFVYLVQDRLAQKQGRWTTVNFACSGETAYAMTFDRGCLPNAQAPGGVSYPNDPQSVAATDFIAAHRSRIGLVTVTMGGNDVMRCLGEDDAARAQRCAEAEVPRVVLSLDFLLSRIRAIAGPRVPIVGISYLNVFVADRLDGDRNGDRRADFSSAMFDNYLNPALRETYSKYGASFVDTNALAGGDLPTTEKVDLPEHGTVTAAIGRVCALSYYCAQRDPHPNPAGHALIAHEIERLIGS</sequence>
<dbReference type="EMBL" id="AP022610">
    <property type="protein sequence ID" value="BBZ28531.1"/>
    <property type="molecule type" value="Genomic_DNA"/>
</dbReference>
<evidence type="ECO:0000313" key="3">
    <source>
        <dbReference type="EMBL" id="BBZ28531.1"/>
    </source>
</evidence>
<name>A0A7I7XH64_9MYCO</name>
<dbReference type="Pfam" id="PF13472">
    <property type="entry name" value="Lipase_GDSL_2"/>
    <property type="match status" value="1"/>
</dbReference>
<dbReference type="Gene3D" id="3.40.50.1110">
    <property type="entry name" value="SGNH hydrolase"/>
    <property type="match status" value="1"/>
</dbReference>
<gene>
    <name evidence="3" type="ORF">MMAD_28260</name>
</gene>
<dbReference type="Proteomes" id="UP000466517">
    <property type="component" value="Chromosome"/>
</dbReference>
<organism evidence="3 4">
    <name type="scientific">Mycolicibacterium madagascariense</name>
    <dbReference type="NCBI Taxonomy" id="212765"/>
    <lineage>
        <taxon>Bacteria</taxon>
        <taxon>Bacillati</taxon>
        <taxon>Actinomycetota</taxon>
        <taxon>Actinomycetes</taxon>
        <taxon>Mycobacteriales</taxon>
        <taxon>Mycobacteriaceae</taxon>
        <taxon>Mycolicibacterium</taxon>
    </lineage>
</organism>
<reference evidence="3 4" key="1">
    <citation type="journal article" date="2019" name="Emerg. Microbes Infect.">
        <title>Comprehensive subspecies identification of 175 nontuberculous mycobacteria species based on 7547 genomic profiles.</title>
        <authorList>
            <person name="Matsumoto Y."/>
            <person name="Kinjo T."/>
            <person name="Motooka D."/>
            <person name="Nabeya D."/>
            <person name="Jung N."/>
            <person name="Uechi K."/>
            <person name="Horii T."/>
            <person name="Iida T."/>
            <person name="Fujita J."/>
            <person name="Nakamura S."/>
        </authorList>
    </citation>
    <scope>NUCLEOTIDE SEQUENCE [LARGE SCALE GENOMIC DNA]</scope>
    <source>
        <strain evidence="3 4">JCM 13574</strain>
    </source>
</reference>
<keyword evidence="1" id="KW-0732">Signal</keyword>
<dbReference type="RefSeq" id="WP_163738109.1">
    <property type="nucleotide sequence ID" value="NZ_AP022610.1"/>
</dbReference>
<evidence type="ECO:0000256" key="1">
    <source>
        <dbReference type="SAM" id="SignalP"/>
    </source>
</evidence>
<proteinExistence type="predicted"/>
<keyword evidence="4" id="KW-1185">Reference proteome</keyword>
<evidence type="ECO:0000259" key="2">
    <source>
        <dbReference type="Pfam" id="PF13472"/>
    </source>
</evidence>
<feature type="signal peptide" evidence="1">
    <location>
        <begin position="1"/>
        <end position="25"/>
    </location>
</feature>
<dbReference type="AlphaFoldDB" id="A0A7I7XH64"/>
<feature type="chain" id="PRO_5029860649" description="SGNH hydrolase-type esterase domain-containing protein" evidence="1">
    <location>
        <begin position="26"/>
        <end position="306"/>
    </location>
</feature>
<evidence type="ECO:0000313" key="4">
    <source>
        <dbReference type="Proteomes" id="UP000466517"/>
    </source>
</evidence>
<accession>A0A7I7XH64</accession>
<dbReference type="SUPFAM" id="SSF52266">
    <property type="entry name" value="SGNH hydrolase"/>
    <property type="match status" value="1"/>
</dbReference>
<protein>
    <recommendedName>
        <fullName evidence="2">SGNH hydrolase-type esterase domain-containing protein</fullName>
    </recommendedName>
</protein>
<dbReference type="InterPro" id="IPR013830">
    <property type="entry name" value="SGNH_hydro"/>
</dbReference>
<feature type="domain" description="SGNH hydrolase-type esterase" evidence="2">
    <location>
        <begin position="44"/>
        <end position="295"/>
    </location>
</feature>